<dbReference type="InterPro" id="IPR000866">
    <property type="entry name" value="AhpC/TSA"/>
</dbReference>
<dbReference type="PIRSF" id="PIRSF000239">
    <property type="entry name" value="AHPC"/>
    <property type="match status" value="1"/>
</dbReference>
<dbReference type="AlphaFoldDB" id="A0A1L3GH46"/>
<keyword evidence="7" id="KW-1015">Disulfide bond</keyword>
<dbReference type="SUPFAM" id="SSF52833">
    <property type="entry name" value="Thioredoxin-like"/>
    <property type="match status" value="1"/>
</dbReference>
<feature type="domain" description="Thioredoxin" evidence="14">
    <location>
        <begin position="3"/>
        <end position="155"/>
    </location>
</feature>
<dbReference type="GO" id="GO:0034599">
    <property type="term" value="P:cellular response to oxidative stress"/>
    <property type="evidence" value="ECO:0007669"/>
    <property type="project" value="TreeGrafter"/>
</dbReference>
<evidence type="ECO:0000256" key="7">
    <source>
        <dbReference type="ARBA" id="ARBA00023157"/>
    </source>
</evidence>
<comment type="function">
    <text evidence="1">Thiol-specific peroxidase that catalyzes the reduction of hydrogen peroxide and organic hydroperoxides to water and alcohols, respectively. Plays a role in cell protection against oxidative stress by detoxifying peroxides and as sensor of hydrogen peroxide-mediated signaling events.</text>
</comment>
<dbReference type="Gene3D" id="3.40.30.10">
    <property type="entry name" value="Glutaredoxin"/>
    <property type="match status" value="1"/>
</dbReference>
<dbReference type="EC" id="1.11.1.24" evidence="3"/>
<evidence type="ECO:0000256" key="8">
    <source>
        <dbReference type="ARBA" id="ARBA00023284"/>
    </source>
</evidence>
<dbReference type="InterPro" id="IPR013766">
    <property type="entry name" value="Thioredoxin_domain"/>
</dbReference>
<dbReference type="PANTHER" id="PTHR42801:SF4">
    <property type="entry name" value="AHPC_TSA FAMILY PROTEIN"/>
    <property type="match status" value="1"/>
</dbReference>
<gene>
    <name evidence="15" type="ORF">A7E75_09740</name>
</gene>
<dbReference type="GO" id="GO:0008379">
    <property type="term" value="F:thioredoxin peroxidase activity"/>
    <property type="evidence" value="ECO:0007669"/>
    <property type="project" value="TreeGrafter"/>
</dbReference>
<evidence type="ECO:0000256" key="4">
    <source>
        <dbReference type="ARBA" id="ARBA00022559"/>
    </source>
</evidence>
<feature type="active site" description="Cysteine sulfenic acid (-SOH) intermediate; for peroxidase activity" evidence="13">
    <location>
        <position position="45"/>
    </location>
</feature>
<comment type="catalytic activity">
    <reaction evidence="12">
        <text>a hydroperoxide + [thioredoxin]-dithiol = an alcohol + [thioredoxin]-disulfide + H2O</text>
        <dbReference type="Rhea" id="RHEA:62620"/>
        <dbReference type="Rhea" id="RHEA-COMP:10698"/>
        <dbReference type="Rhea" id="RHEA-COMP:10700"/>
        <dbReference type="ChEBI" id="CHEBI:15377"/>
        <dbReference type="ChEBI" id="CHEBI:29950"/>
        <dbReference type="ChEBI" id="CHEBI:30879"/>
        <dbReference type="ChEBI" id="CHEBI:35924"/>
        <dbReference type="ChEBI" id="CHEBI:50058"/>
        <dbReference type="EC" id="1.11.1.24"/>
    </reaction>
</comment>
<keyword evidence="8" id="KW-0676">Redox-active center</keyword>
<protein>
    <recommendedName>
        <fullName evidence="3">thioredoxin-dependent peroxiredoxin</fullName>
        <ecNumber evidence="3">1.11.1.24</ecNumber>
    </recommendedName>
    <alternativeName>
        <fullName evidence="9">Thioredoxin peroxidase</fullName>
    </alternativeName>
    <alternativeName>
        <fullName evidence="11">Thioredoxin-dependent peroxiredoxin Bcp</fullName>
    </alternativeName>
</protein>
<reference evidence="15 16" key="1">
    <citation type="journal article" date="2017" name="Genome Announc.">
        <title>Complete Genome Sequences of Two Acetylene-Fermenting Pelobacter acetylenicus Strains.</title>
        <authorList>
            <person name="Sutton J.M."/>
            <person name="Baesman S.M."/>
            <person name="Fierst J.L."/>
            <person name="Poret-Peterson A.T."/>
            <person name="Oremland R.S."/>
            <person name="Dunlap D.S."/>
            <person name="Akob D.M."/>
        </authorList>
    </citation>
    <scope>NUCLEOTIDE SEQUENCE [LARGE SCALE GENOMIC DNA]</scope>
    <source>
        <strain evidence="15 16">DSM 3247</strain>
    </source>
</reference>
<keyword evidence="6" id="KW-0560">Oxidoreductase</keyword>
<keyword evidence="5" id="KW-0049">Antioxidant</keyword>
<evidence type="ECO:0000256" key="9">
    <source>
        <dbReference type="ARBA" id="ARBA00032824"/>
    </source>
</evidence>
<name>A0A1L3GH46_SYNAC</name>
<evidence type="ECO:0000256" key="10">
    <source>
        <dbReference type="ARBA" id="ARBA00038489"/>
    </source>
</evidence>
<evidence type="ECO:0000256" key="1">
    <source>
        <dbReference type="ARBA" id="ARBA00003330"/>
    </source>
</evidence>
<evidence type="ECO:0000256" key="12">
    <source>
        <dbReference type="ARBA" id="ARBA00049091"/>
    </source>
</evidence>
<dbReference type="OrthoDB" id="9812811at2"/>
<evidence type="ECO:0000256" key="13">
    <source>
        <dbReference type="PIRSR" id="PIRSR000239-1"/>
    </source>
</evidence>
<evidence type="ECO:0000256" key="2">
    <source>
        <dbReference type="ARBA" id="ARBA00011245"/>
    </source>
</evidence>
<dbReference type="GO" id="GO:0045454">
    <property type="term" value="P:cell redox homeostasis"/>
    <property type="evidence" value="ECO:0007669"/>
    <property type="project" value="TreeGrafter"/>
</dbReference>
<dbReference type="EMBL" id="CP015518">
    <property type="protein sequence ID" value="APG25262.1"/>
    <property type="molecule type" value="Genomic_DNA"/>
</dbReference>
<dbReference type="Proteomes" id="UP000182264">
    <property type="component" value="Chromosome"/>
</dbReference>
<comment type="subunit">
    <text evidence="2">Monomer.</text>
</comment>
<evidence type="ECO:0000313" key="15">
    <source>
        <dbReference type="EMBL" id="APG25262.1"/>
    </source>
</evidence>
<evidence type="ECO:0000313" key="16">
    <source>
        <dbReference type="Proteomes" id="UP000182264"/>
    </source>
</evidence>
<evidence type="ECO:0000259" key="14">
    <source>
        <dbReference type="PROSITE" id="PS51352"/>
    </source>
</evidence>
<dbReference type="CDD" id="cd03017">
    <property type="entry name" value="PRX_BCP"/>
    <property type="match status" value="1"/>
</dbReference>
<accession>A0A1L3GH46</accession>
<dbReference type="InterPro" id="IPR036249">
    <property type="entry name" value="Thioredoxin-like_sf"/>
</dbReference>
<dbReference type="PANTHER" id="PTHR42801">
    <property type="entry name" value="THIOREDOXIN-DEPENDENT PEROXIDE REDUCTASE"/>
    <property type="match status" value="1"/>
</dbReference>
<keyword evidence="4" id="KW-0575">Peroxidase</keyword>
<evidence type="ECO:0000256" key="3">
    <source>
        <dbReference type="ARBA" id="ARBA00013017"/>
    </source>
</evidence>
<dbReference type="InterPro" id="IPR050924">
    <property type="entry name" value="Peroxiredoxin_BCP/PrxQ"/>
</dbReference>
<dbReference type="RefSeq" id="WP_072287112.1">
    <property type="nucleotide sequence ID" value="NZ_CP015455.1"/>
</dbReference>
<sequence>MENLEGRKAAGFELEGTDRQMHRLDDYAGKTVVLYFYPKDNTAGCTKEACSFRDVHADLLQREAVLLGVSRDSLASHDRFIDRFDLPFVLLSDPDGRTMRAYGAFGEKKMYGKTVMGTIRSTVVIGPDGTIIKHWPRVKKAETHPQEVLAYLRGL</sequence>
<dbReference type="Pfam" id="PF00578">
    <property type="entry name" value="AhpC-TSA"/>
    <property type="match status" value="1"/>
</dbReference>
<comment type="similarity">
    <text evidence="10">Belongs to the peroxiredoxin family. BCP/PrxQ subfamily.</text>
</comment>
<keyword evidence="16" id="KW-1185">Reference proteome</keyword>
<dbReference type="PROSITE" id="PS51352">
    <property type="entry name" value="THIOREDOXIN_2"/>
    <property type="match status" value="1"/>
</dbReference>
<evidence type="ECO:0000256" key="5">
    <source>
        <dbReference type="ARBA" id="ARBA00022862"/>
    </source>
</evidence>
<proteinExistence type="inferred from homology"/>
<organism evidence="15 16">
    <name type="scientific">Syntrophotalea acetylenica</name>
    <name type="common">Pelobacter acetylenicus</name>
    <dbReference type="NCBI Taxonomy" id="29542"/>
    <lineage>
        <taxon>Bacteria</taxon>
        <taxon>Pseudomonadati</taxon>
        <taxon>Thermodesulfobacteriota</taxon>
        <taxon>Desulfuromonadia</taxon>
        <taxon>Desulfuromonadales</taxon>
        <taxon>Syntrophotaleaceae</taxon>
        <taxon>Syntrophotalea</taxon>
    </lineage>
</organism>
<dbReference type="STRING" id="29542.A6070_03740"/>
<dbReference type="FunFam" id="3.40.30.10:FF:000007">
    <property type="entry name" value="Thioredoxin-dependent thiol peroxidase"/>
    <property type="match status" value="1"/>
</dbReference>
<evidence type="ECO:0000256" key="11">
    <source>
        <dbReference type="ARBA" id="ARBA00042639"/>
    </source>
</evidence>
<dbReference type="GO" id="GO:0005737">
    <property type="term" value="C:cytoplasm"/>
    <property type="evidence" value="ECO:0007669"/>
    <property type="project" value="TreeGrafter"/>
</dbReference>
<dbReference type="KEGG" id="pace:A6070_03740"/>
<evidence type="ECO:0000256" key="6">
    <source>
        <dbReference type="ARBA" id="ARBA00023002"/>
    </source>
</evidence>
<dbReference type="InterPro" id="IPR024706">
    <property type="entry name" value="Peroxiredoxin_AhpC-typ"/>
</dbReference>